<keyword evidence="4" id="KW-0201">Cytochrome c-type biogenesis</keyword>
<dbReference type="SUPFAM" id="SSF52833">
    <property type="entry name" value="Thioredoxin-like"/>
    <property type="match status" value="1"/>
</dbReference>
<evidence type="ECO:0000313" key="10">
    <source>
        <dbReference type="Proteomes" id="UP000033187"/>
    </source>
</evidence>
<evidence type="ECO:0000256" key="5">
    <source>
        <dbReference type="ARBA" id="ARBA00022989"/>
    </source>
</evidence>
<dbReference type="PANTHER" id="PTHR32234">
    <property type="entry name" value="THIOL:DISULFIDE INTERCHANGE PROTEIN DSBD"/>
    <property type="match status" value="1"/>
</dbReference>
<dbReference type="RefSeq" id="WP_046479396.1">
    <property type="nucleotide sequence ID" value="NZ_LN829118.1"/>
</dbReference>
<proteinExistence type="predicted"/>
<evidence type="ECO:0000256" key="6">
    <source>
        <dbReference type="ARBA" id="ARBA00023136"/>
    </source>
</evidence>
<dbReference type="PROSITE" id="PS51352">
    <property type="entry name" value="THIOREDOXIN_2"/>
    <property type="match status" value="1"/>
</dbReference>
<keyword evidence="3 7" id="KW-0812">Transmembrane</keyword>
<feature type="transmembrane region" description="Helical" evidence="7">
    <location>
        <begin position="442"/>
        <end position="469"/>
    </location>
</feature>
<feature type="domain" description="Thioredoxin" evidence="8">
    <location>
        <begin position="573"/>
        <end position="718"/>
    </location>
</feature>
<dbReference type="EMBL" id="LN829119">
    <property type="protein sequence ID" value="CPR22301.1"/>
    <property type="molecule type" value="Genomic_DNA"/>
</dbReference>
<dbReference type="GO" id="GO:0015035">
    <property type="term" value="F:protein-disulfide reductase activity"/>
    <property type="evidence" value="ECO:0007669"/>
    <property type="project" value="TreeGrafter"/>
</dbReference>
<gene>
    <name evidence="9" type="ORF">YBN1229_v1_3734</name>
</gene>
<dbReference type="InterPro" id="IPR028250">
    <property type="entry name" value="DsbDN"/>
</dbReference>
<dbReference type="Gene3D" id="3.40.30.10">
    <property type="entry name" value="Glutaredoxin"/>
    <property type="match status" value="1"/>
</dbReference>
<dbReference type="Proteomes" id="UP000033187">
    <property type="component" value="Chromosome 1"/>
</dbReference>
<feature type="transmembrane region" description="Helical" evidence="7">
    <location>
        <begin position="570"/>
        <end position="588"/>
    </location>
</feature>
<dbReference type="GO" id="GO:0045454">
    <property type="term" value="P:cell redox homeostasis"/>
    <property type="evidence" value="ECO:0007669"/>
    <property type="project" value="TreeGrafter"/>
</dbReference>
<dbReference type="GO" id="GO:0005886">
    <property type="term" value="C:plasma membrane"/>
    <property type="evidence" value="ECO:0007669"/>
    <property type="project" value="UniProtKB-SubCell"/>
</dbReference>
<feature type="transmembrane region" description="Helical" evidence="7">
    <location>
        <begin position="362"/>
        <end position="393"/>
    </location>
</feature>
<name>A0A0D6JK25_9HYPH</name>
<feature type="transmembrane region" description="Helical" evidence="7">
    <location>
        <begin position="516"/>
        <end position="534"/>
    </location>
</feature>
<dbReference type="InterPro" id="IPR003834">
    <property type="entry name" value="Cyt_c_assmbl_TM_dom"/>
</dbReference>
<dbReference type="KEGG" id="fiy:BN1229_v1_3734"/>
<dbReference type="Pfam" id="PF13899">
    <property type="entry name" value="Thioredoxin_7"/>
    <property type="match status" value="1"/>
</dbReference>
<dbReference type="AlphaFoldDB" id="A0A0D6JK25"/>
<keyword evidence="2" id="KW-1003">Cell membrane</keyword>
<sequence>MAIRYTATTILWATIVALIGPNLAVAQQPKVQADLISAVDHIQPGVPFTVGLSQRITPHWHTYWKNPGDSGEPTRIEWSLPDGFKASEIRWPVPDAIPVGPLVNYGYSDTVLLPVTITPPETLDTQSVELTAKANWLVCEQICIPESAELKLILPVASAGEPPTPSEHADHFAETERSIPTPADWPATVEQSSDTVTLKVAAPELDPNRVTKVEFFPDTWGLVDHAGAQKVSWTDDGVTLSLKSGELASNGIKELNGVLVLTEQIGNTQQARHGFTISAKPTGTQDIAATDAATPLQAIGTPSGEGDNTGTQITIWQAMLFALLGGIILNLMPCVLPILSLKTLSLAKHSGSGGSEARRSGLAYLAGVLASFAILTGVLVALRSAGLAFGWGFQFQSPVFVLAMAALFLALGLSLSGVFDIGGGAVGLGEGLTRKSGLTGSFFTGVLATVAATPCTAPFMGAAIGYALTRPALDMALVLQAMGVGFALPILLISLSPAARRIIPKPGPWMDTFKQVLAFPLYATVVWLVWVLSLQAGSDGVLSAGVTLIAVGFAAWLLGNRTGQPALRGALAVAVVGAALVFTVPWITSAEVPTTSADKGDITAGEPFSEERVAELRASGRPVFVNFTAAWCISCKVNEQVALRTDGFRKALTDHNVAYLKGDWTNQDERISRVLKAYGRAGVPLYLLYPADPQKEAIVLPQLLTEAIVVRHFAELNLAQASNR</sequence>
<evidence type="ECO:0000256" key="4">
    <source>
        <dbReference type="ARBA" id="ARBA00022748"/>
    </source>
</evidence>
<dbReference type="InterPro" id="IPR036249">
    <property type="entry name" value="Thioredoxin-like_sf"/>
</dbReference>
<dbReference type="CDD" id="cd02953">
    <property type="entry name" value="DsbDgamma"/>
    <property type="match status" value="1"/>
</dbReference>
<feature type="transmembrane region" description="Helical" evidence="7">
    <location>
        <begin position="475"/>
        <end position="495"/>
    </location>
</feature>
<feature type="transmembrane region" description="Helical" evidence="7">
    <location>
        <begin position="315"/>
        <end position="341"/>
    </location>
</feature>
<evidence type="ECO:0000256" key="1">
    <source>
        <dbReference type="ARBA" id="ARBA00004651"/>
    </source>
</evidence>
<dbReference type="GO" id="GO:0017004">
    <property type="term" value="P:cytochrome complex assembly"/>
    <property type="evidence" value="ECO:0007669"/>
    <property type="project" value="UniProtKB-KW"/>
</dbReference>
<dbReference type="Pfam" id="PF11412">
    <property type="entry name" value="DsbD_N"/>
    <property type="match status" value="1"/>
</dbReference>
<dbReference type="OrthoDB" id="9811036at2"/>
<protein>
    <submittedName>
        <fullName evidence="9">Cytochrome c biogenesis protein transmembrane region</fullName>
    </submittedName>
</protein>
<feature type="transmembrane region" description="Helical" evidence="7">
    <location>
        <begin position="540"/>
        <end position="558"/>
    </location>
</feature>
<dbReference type="KEGG" id="fil:BN1229_v1_3742"/>
<keyword evidence="10" id="KW-1185">Reference proteome</keyword>
<keyword evidence="5 7" id="KW-1133">Transmembrane helix</keyword>
<evidence type="ECO:0000259" key="8">
    <source>
        <dbReference type="PROSITE" id="PS51352"/>
    </source>
</evidence>
<comment type="subcellular location">
    <subcellularLocation>
        <location evidence="1">Cell membrane</location>
        <topology evidence="1">Multi-pass membrane protein</topology>
    </subcellularLocation>
</comment>
<evidence type="ECO:0000313" key="9">
    <source>
        <dbReference type="EMBL" id="CPR22301.1"/>
    </source>
</evidence>
<feature type="transmembrane region" description="Helical" evidence="7">
    <location>
        <begin position="399"/>
        <end position="421"/>
    </location>
</feature>
<dbReference type="InterPro" id="IPR035671">
    <property type="entry name" value="DsbD_gamma"/>
</dbReference>
<evidence type="ECO:0000256" key="2">
    <source>
        <dbReference type="ARBA" id="ARBA00022475"/>
    </source>
</evidence>
<dbReference type="PANTHER" id="PTHR32234:SF3">
    <property type="entry name" value="SUPPRESSION OF COPPER SENSITIVITY PROTEIN"/>
    <property type="match status" value="1"/>
</dbReference>
<evidence type="ECO:0000256" key="7">
    <source>
        <dbReference type="SAM" id="Phobius"/>
    </source>
</evidence>
<organism evidence="9 10">
    <name type="scientific">Candidatus Filomicrobium marinum</name>
    <dbReference type="NCBI Taxonomy" id="1608628"/>
    <lineage>
        <taxon>Bacteria</taxon>
        <taxon>Pseudomonadati</taxon>
        <taxon>Pseudomonadota</taxon>
        <taxon>Alphaproteobacteria</taxon>
        <taxon>Hyphomicrobiales</taxon>
        <taxon>Hyphomicrobiaceae</taxon>
        <taxon>Filomicrobium</taxon>
    </lineage>
</organism>
<accession>A0A0D6JK25</accession>
<keyword evidence="6 7" id="KW-0472">Membrane</keyword>
<dbReference type="Pfam" id="PF02683">
    <property type="entry name" value="DsbD_TM"/>
    <property type="match status" value="1"/>
</dbReference>
<evidence type="ECO:0000256" key="3">
    <source>
        <dbReference type="ARBA" id="ARBA00022692"/>
    </source>
</evidence>
<dbReference type="InterPro" id="IPR013766">
    <property type="entry name" value="Thioredoxin_domain"/>
</dbReference>
<reference evidence="10" key="1">
    <citation type="submission" date="2015-02" db="EMBL/GenBank/DDBJ databases">
        <authorList>
            <person name="Chooi Y.-H."/>
        </authorList>
    </citation>
    <scope>NUCLEOTIDE SEQUENCE [LARGE SCALE GENOMIC DNA]</scope>
    <source>
        <strain evidence="10">strain Y</strain>
    </source>
</reference>